<protein>
    <submittedName>
        <fullName evidence="1">Inositol-3-phosphate synthase isozyme 1</fullName>
    </submittedName>
</protein>
<name>A0A1D6PIF9_MAIZE</name>
<reference evidence="1" key="1">
    <citation type="submission" date="2015-12" db="EMBL/GenBank/DDBJ databases">
        <title>Update maize B73 reference genome by single molecule sequencing technologies.</title>
        <authorList>
            <consortium name="Maize Genome Sequencing Project"/>
            <person name="Ware D."/>
        </authorList>
    </citation>
    <scope>NUCLEOTIDE SEQUENCE</scope>
    <source>
        <tissue evidence="1">Seedling</tissue>
    </source>
</reference>
<evidence type="ECO:0000313" key="1">
    <source>
        <dbReference type="EMBL" id="AQL09112.1"/>
    </source>
</evidence>
<sequence length="152" mass="17345">MFIESFRVESPHVRYGPTEIESEYRYDTTELVHEAKDGASRWVVRPKSVKYNFRTSTAVPKLGVMLVGWGEHHEGLRWPGPREQHDPGVQVSEVAWPAARYGGGCTKGTREARLAVELCWLLVFSFAFFSWSSLWRFCILFVGPVTLSGLCY</sequence>
<dbReference type="SUPFAM" id="SSF51735">
    <property type="entry name" value="NAD(P)-binding Rossmann-fold domains"/>
    <property type="match status" value="1"/>
</dbReference>
<dbReference type="GO" id="GO:0006021">
    <property type="term" value="P:inositol biosynthetic process"/>
    <property type="evidence" value="ECO:0007669"/>
    <property type="project" value="InterPro"/>
</dbReference>
<dbReference type="GO" id="GO:0004512">
    <property type="term" value="F:inositol-3-phosphate synthase activity"/>
    <property type="evidence" value="ECO:0007669"/>
    <property type="project" value="InterPro"/>
</dbReference>
<accession>A0A1D6PIF9</accession>
<dbReference type="InterPro" id="IPR002587">
    <property type="entry name" value="Myo-inos-1-P_Synthase"/>
</dbReference>
<dbReference type="AlphaFoldDB" id="A0A1D6PIF9"/>
<dbReference type="EMBL" id="CM000785">
    <property type="protein sequence ID" value="AQL09112.1"/>
    <property type="molecule type" value="Genomic_DNA"/>
</dbReference>
<organism evidence="1">
    <name type="scientific">Zea mays</name>
    <name type="common">Maize</name>
    <dbReference type="NCBI Taxonomy" id="4577"/>
    <lineage>
        <taxon>Eukaryota</taxon>
        <taxon>Viridiplantae</taxon>
        <taxon>Streptophyta</taxon>
        <taxon>Embryophyta</taxon>
        <taxon>Tracheophyta</taxon>
        <taxon>Spermatophyta</taxon>
        <taxon>Magnoliopsida</taxon>
        <taxon>Liliopsida</taxon>
        <taxon>Poales</taxon>
        <taxon>Poaceae</taxon>
        <taxon>PACMAD clade</taxon>
        <taxon>Panicoideae</taxon>
        <taxon>Andropogonodae</taxon>
        <taxon>Andropogoneae</taxon>
        <taxon>Tripsacinae</taxon>
        <taxon>Zea</taxon>
    </lineage>
</organism>
<dbReference type="GO" id="GO:0008654">
    <property type="term" value="P:phospholipid biosynthetic process"/>
    <property type="evidence" value="ECO:0007669"/>
    <property type="project" value="InterPro"/>
</dbReference>
<proteinExistence type="predicted"/>
<gene>
    <name evidence="1" type="ORF">ZEAMMB73_Zm00001d048201</name>
</gene>
<dbReference type="InterPro" id="IPR036291">
    <property type="entry name" value="NAD(P)-bd_dom_sf"/>
</dbReference>
<dbReference type="Gene3D" id="3.40.50.720">
    <property type="entry name" value="NAD(P)-binding Rossmann-like Domain"/>
    <property type="match status" value="1"/>
</dbReference>
<dbReference type="PANTHER" id="PTHR11510">
    <property type="entry name" value="MYO-INOSITOL-1 PHOSPHATE SYNTHASE"/>
    <property type="match status" value="1"/>
</dbReference>